<sequence length="1347" mass="148723">MATQQSAHAAVDAAIVPLNNVLVADLGAGAHRFDQWLREYTGGYVTLERVKEVSAALPVLGNIMAAVDVCGDIVTLYENRNAKRPEIEQILDWASLGINLIGVLPIPPGTAAARMTLRPTLGIVRQAVKAGAKELGEAIVGVIAAHFTATLMGELKPFVEQAKARLQEILKDCATQAEKNLTTLADALDAIARGQLADPGANLRAARVRVSQVSASALVHSPLKSIDNLFGAVWEVSKAVGKADINAVASLAPQNARAAIHTLAAELRGFIPVVKNKLASLSREDVGTIMYMLNILIRAVQVYEQKKHAIEATVKSNAPSQAKKQHGGDEVEVRSDEAMAQKPSPGCKKCAIGQPAAATGLSIGFALGEETFTHVDFVLPGVMPVEWARTYRSNFGAHDEGGPIGARWTTPFHASLEVTGPKLVHHDASGRSVTHPLPATGKTHYDPVEQVTITHVSADEITLRHGEVITETFRREGARYRLTKIADRPGNAIALAYADGQLATLATCTREVVAFTHDEAGRITRIALLDDKGGPARTLASYRYDEAGDLVGATDENGASWSYAYSHHLVTRYTDRTGRGMNLQWDGTHLDAKAVREWADDGTFDTRLEWHERLRLTFVTDALGNTTQQYYDINGYPYRVVYPDGTEEWFFRDAAKNITRHVHPDGTEESFTWDERSNLTSHATQDGRTTYYVHDRHDNLTGIQDPEGYRWERYHDSKGNVIEATDPLGRVTKYGYSREGLPVEITDAKGGKKQIAWRADGQIASFTDCSGKTSTWKYDERGRLVEAKNAAGEATRYEYEAGQLAALIRPDKTREVFERDAEGRLLVHTDPLGRQTQYCYTDAGLLAKRINARGDALEYMWNRLGQITKLRNENASEYVFGYDRYGRLNSETDFDGRTTQYYRTGGARVTNRLSGDVTQAFGYDAMGRLAHRRGWKAQFTDSGRVFLEPQGDVHVDEETFSYDGFGRLLQALNGHARVRRAYDALGNLGREELHMWVENRARAFVWRHEYDELGVRTATVRPDGHRLDWLTYGSGHMHGLMLDGATVADFTRDDAHRETGRELGNGLTQTTAYDEAGRLARQVLQGTGGKVAERRYGYDAAGQLTQIADMRHGETRYAYDPLGRLTRAQGAYGEEKFGFDPASNIRVPTALDEHGIGVLGGKLSSPLLDNLLKEFAGTHYGYDDRGNLSERRHNGERMTFGWDSFNRMVRASDRQMEATYRYDALGRRISKLTEPHVVTSGMDGSGYGDVLRARLKAGHGYGLTVYGWDGDTLACEMDCEQRATTHYIYEPGSFTPMMQARGALAMGGSSDVPEAPQPFRALAYYHCDQIGTPRELTDAAGEVAWNA</sequence>
<dbReference type="Proteomes" id="UP000198908">
    <property type="component" value="Unassembled WGS sequence"/>
</dbReference>
<feature type="non-terminal residue" evidence="5">
    <location>
        <position position="1347"/>
    </location>
</feature>
<evidence type="ECO:0000259" key="3">
    <source>
        <dbReference type="Pfam" id="PF20148"/>
    </source>
</evidence>
<dbReference type="Gene3D" id="3.90.930.1">
    <property type="match status" value="1"/>
</dbReference>
<evidence type="ECO:0000256" key="1">
    <source>
        <dbReference type="ARBA" id="ARBA00022737"/>
    </source>
</evidence>
<dbReference type="PANTHER" id="PTHR32305">
    <property type="match status" value="1"/>
</dbReference>
<dbReference type="OrthoDB" id="5445630at2"/>
<dbReference type="RefSeq" id="WP_092006665.1">
    <property type="nucleotide sequence ID" value="NZ_FMYQ01000060.1"/>
</dbReference>
<dbReference type="Pfam" id="PF03527">
    <property type="entry name" value="RHS"/>
    <property type="match status" value="1"/>
</dbReference>
<keyword evidence="1" id="KW-0677">Repeat</keyword>
<feature type="domain" description="Teneurin-like YD-shell" evidence="4">
    <location>
        <begin position="1068"/>
        <end position="1232"/>
    </location>
</feature>
<dbReference type="InterPro" id="IPR006530">
    <property type="entry name" value="YD"/>
</dbReference>
<feature type="domain" description="Teneurin-like YD-shell" evidence="4">
    <location>
        <begin position="771"/>
        <end position="901"/>
    </location>
</feature>
<feature type="domain" description="RHS protein conserved region" evidence="2">
    <location>
        <begin position="1323"/>
        <end position="1347"/>
    </location>
</feature>
<keyword evidence="6" id="KW-1185">Reference proteome</keyword>
<dbReference type="InterPro" id="IPR050708">
    <property type="entry name" value="T6SS_VgrG/RHS"/>
</dbReference>
<name>A0A1G7DGY5_9BURK</name>
<dbReference type="EMBL" id="FMYQ01000060">
    <property type="protein sequence ID" value="SDE50689.1"/>
    <property type="molecule type" value="Genomic_DNA"/>
</dbReference>
<protein>
    <submittedName>
        <fullName evidence="5">YD repeat-containing protein</fullName>
    </submittedName>
</protein>
<organism evidence="5 6">
    <name type="scientific">Paraburkholderia lycopersici</name>
    <dbReference type="NCBI Taxonomy" id="416944"/>
    <lineage>
        <taxon>Bacteria</taxon>
        <taxon>Pseudomonadati</taxon>
        <taxon>Pseudomonadota</taxon>
        <taxon>Betaproteobacteria</taxon>
        <taxon>Burkholderiales</taxon>
        <taxon>Burkholderiaceae</taxon>
        <taxon>Paraburkholderia</taxon>
    </lineage>
</organism>
<evidence type="ECO:0000259" key="4">
    <source>
        <dbReference type="Pfam" id="PF25023"/>
    </source>
</evidence>
<dbReference type="InterPro" id="IPR056823">
    <property type="entry name" value="TEN-like_YD-shell"/>
</dbReference>
<dbReference type="InterPro" id="IPR001826">
    <property type="entry name" value="RHS"/>
</dbReference>
<dbReference type="Gene3D" id="2.180.10.10">
    <property type="entry name" value="RHS repeat-associated core"/>
    <property type="match status" value="2"/>
</dbReference>
<evidence type="ECO:0000259" key="2">
    <source>
        <dbReference type="Pfam" id="PF03527"/>
    </source>
</evidence>
<dbReference type="InterPro" id="IPR045351">
    <property type="entry name" value="DUF6531"/>
</dbReference>
<dbReference type="Pfam" id="PF25023">
    <property type="entry name" value="TEN_YD-shell"/>
    <property type="match status" value="2"/>
</dbReference>
<evidence type="ECO:0000313" key="5">
    <source>
        <dbReference type="EMBL" id="SDE50689.1"/>
    </source>
</evidence>
<feature type="domain" description="DUF6531" evidence="3">
    <location>
        <begin position="363"/>
        <end position="434"/>
    </location>
</feature>
<dbReference type="Pfam" id="PF20148">
    <property type="entry name" value="DUF6531"/>
    <property type="match status" value="1"/>
</dbReference>
<evidence type="ECO:0000313" key="6">
    <source>
        <dbReference type="Proteomes" id="UP000198908"/>
    </source>
</evidence>
<accession>A0A1G7DGY5</accession>
<proteinExistence type="predicted"/>
<dbReference type="PANTHER" id="PTHR32305:SF15">
    <property type="entry name" value="PROTEIN RHSA-RELATED"/>
    <property type="match status" value="1"/>
</dbReference>
<dbReference type="Pfam" id="PF05593">
    <property type="entry name" value="RHS_repeat"/>
    <property type="match status" value="2"/>
</dbReference>
<dbReference type="InterPro" id="IPR031325">
    <property type="entry name" value="RHS_repeat"/>
</dbReference>
<dbReference type="STRING" id="416944.SAMN05421548_1603"/>
<dbReference type="CDD" id="cd20743">
    <property type="entry name" value="FIX_RhsA-like"/>
    <property type="match status" value="1"/>
</dbReference>
<dbReference type="NCBIfam" id="TIGR01643">
    <property type="entry name" value="YD_repeat_2x"/>
    <property type="match status" value="7"/>
</dbReference>
<reference evidence="6" key="1">
    <citation type="submission" date="2016-09" db="EMBL/GenBank/DDBJ databases">
        <authorList>
            <person name="Varghese N."/>
            <person name="Submissions S."/>
        </authorList>
    </citation>
    <scope>NUCLEOTIDE SEQUENCE [LARGE SCALE GENOMIC DNA]</scope>
    <source>
        <strain evidence="6">TNe-862</strain>
    </source>
</reference>
<gene>
    <name evidence="5" type="ORF">SAMN05421548_1603</name>
</gene>